<evidence type="ECO:0000313" key="2">
    <source>
        <dbReference type="EMBL" id="RWX44601.1"/>
    </source>
</evidence>
<gene>
    <name evidence="2" type="ORF">H206_01758</name>
</gene>
<dbReference type="Proteomes" id="UP000287853">
    <property type="component" value="Unassembled WGS sequence"/>
</dbReference>
<proteinExistence type="predicted"/>
<evidence type="ECO:0000313" key="3">
    <source>
        <dbReference type="Proteomes" id="UP000287853"/>
    </source>
</evidence>
<accession>A0A3S3R5A3</accession>
<reference evidence="2 3" key="1">
    <citation type="submission" date="2017-01" db="EMBL/GenBank/DDBJ databases">
        <title>The cable genome- insights into the physiology and evolution of filamentous bacteria capable of sulfide oxidation via long distance electron transfer.</title>
        <authorList>
            <person name="Schreiber L."/>
            <person name="Bjerg J.T."/>
            <person name="Boggild A."/>
            <person name="Van De Vossenberg J."/>
            <person name="Meysman F."/>
            <person name="Nielsen L.P."/>
            <person name="Schramm A."/>
            <person name="Kjeldsen K.U."/>
        </authorList>
    </citation>
    <scope>NUCLEOTIDE SEQUENCE [LARGE SCALE GENOMIC DNA]</scope>
    <source>
        <strain evidence="2">MCF</strain>
    </source>
</reference>
<feature type="domain" description="Transposase putative helix-turn-helix" evidence="1">
    <location>
        <begin position="1"/>
        <end position="46"/>
    </location>
</feature>
<evidence type="ECO:0000259" key="1">
    <source>
        <dbReference type="Pfam" id="PF12323"/>
    </source>
</evidence>
<sequence length="66" mass="7745">MLLVHKIQLKPNKKQEEFFLKSAGVARFAFNWALAEWKKQYEAGEKPNEAKLRKQLNSIKAVERIC</sequence>
<dbReference type="Pfam" id="PF12323">
    <property type="entry name" value="HTH_OrfB_IS605"/>
    <property type="match status" value="1"/>
</dbReference>
<dbReference type="InterPro" id="IPR021027">
    <property type="entry name" value="Transposase_put_HTH"/>
</dbReference>
<dbReference type="EMBL" id="MTKO01000092">
    <property type="protein sequence ID" value="RWX44601.1"/>
    <property type="molecule type" value="Genomic_DNA"/>
</dbReference>
<dbReference type="AlphaFoldDB" id="A0A3S3R5A3"/>
<protein>
    <submittedName>
        <fullName evidence="2">Helix-turn-helix domain-containing protein</fullName>
    </submittedName>
</protein>
<keyword evidence="3" id="KW-1185">Reference proteome</keyword>
<organism evidence="2 3">
    <name type="scientific">Candidatus Electrothrix aarhusensis</name>
    <dbReference type="NCBI Taxonomy" id="1859131"/>
    <lineage>
        <taxon>Bacteria</taxon>
        <taxon>Pseudomonadati</taxon>
        <taxon>Thermodesulfobacteriota</taxon>
        <taxon>Desulfobulbia</taxon>
        <taxon>Desulfobulbales</taxon>
        <taxon>Desulfobulbaceae</taxon>
        <taxon>Candidatus Electrothrix</taxon>
    </lineage>
</organism>
<name>A0A3S3R5A3_9BACT</name>
<comment type="caution">
    <text evidence="2">The sequence shown here is derived from an EMBL/GenBank/DDBJ whole genome shotgun (WGS) entry which is preliminary data.</text>
</comment>